<feature type="chain" id="PRO_5025582322" evidence="2">
    <location>
        <begin position="19"/>
        <end position="131"/>
    </location>
</feature>
<proteinExistence type="predicted"/>
<keyword evidence="4" id="KW-1185">Reference proteome</keyword>
<reference evidence="3" key="1">
    <citation type="journal article" date="2020" name="Stud. Mycol.">
        <title>101 Dothideomycetes genomes: a test case for predicting lifestyles and emergence of pathogens.</title>
        <authorList>
            <person name="Haridas S."/>
            <person name="Albert R."/>
            <person name="Binder M."/>
            <person name="Bloem J."/>
            <person name="Labutti K."/>
            <person name="Salamov A."/>
            <person name="Andreopoulos B."/>
            <person name="Baker S."/>
            <person name="Barry K."/>
            <person name="Bills G."/>
            <person name="Bluhm B."/>
            <person name="Cannon C."/>
            <person name="Castanera R."/>
            <person name="Culley D."/>
            <person name="Daum C."/>
            <person name="Ezra D."/>
            <person name="Gonzalez J."/>
            <person name="Henrissat B."/>
            <person name="Kuo A."/>
            <person name="Liang C."/>
            <person name="Lipzen A."/>
            <person name="Lutzoni F."/>
            <person name="Magnuson J."/>
            <person name="Mondo S."/>
            <person name="Nolan M."/>
            <person name="Ohm R."/>
            <person name="Pangilinan J."/>
            <person name="Park H.-J."/>
            <person name="Ramirez L."/>
            <person name="Alfaro M."/>
            <person name="Sun H."/>
            <person name="Tritt A."/>
            <person name="Yoshinaga Y."/>
            <person name="Zwiers L.-H."/>
            <person name="Turgeon B."/>
            <person name="Goodwin S."/>
            <person name="Spatafora J."/>
            <person name="Crous P."/>
            <person name="Grigoriev I."/>
        </authorList>
    </citation>
    <scope>NUCLEOTIDE SEQUENCE</scope>
    <source>
        <strain evidence="3">CBS 675.92</strain>
    </source>
</reference>
<name>A0A6A5UIJ6_9PLEO</name>
<evidence type="ECO:0000256" key="1">
    <source>
        <dbReference type="SAM" id="MobiDB-lite"/>
    </source>
</evidence>
<feature type="signal peptide" evidence="2">
    <location>
        <begin position="1"/>
        <end position="18"/>
    </location>
</feature>
<feature type="compositionally biased region" description="Basic and acidic residues" evidence="1">
    <location>
        <begin position="83"/>
        <end position="94"/>
    </location>
</feature>
<dbReference type="EMBL" id="ML976977">
    <property type="protein sequence ID" value="KAF1963612.1"/>
    <property type="molecule type" value="Genomic_DNA"/>
</dbReference>
<accession>A0A6A5UIJ6</accession>
<evidence type="ECO:0000256" key="2">
    <source>
        <dbReference type="SAM" id="SignalP"/>
    </source>
</evidence>
<sequence>MVFMTGIILLNWFCGIQNQEPQLERHSAEVTTGIVCSSTPVCAAFFRSRHSAYFVSLWQRYFSCFRLLRKAYRIPSGGTQSVLDRKSGTTETRRSQQGPGTGSEDDLFATQMSNGGNGASGSIELQSVVVK</sequence>
<dbReference type="AlphaFoldDB" id="A0A6A5UIJ6"/>
<gene>
    <name evidence="3" type="ORF">CC80DRAFT_498760</name>
</gene>
<evidence type="ECO:0000313" key="4">
    <source>
        <dbReference type="Proteomes" id="UP000800035"/>
    </source>
</evidence>
<keyword evidence="2" id="KW-0732">Signal</keyword>
<organism evidence="3 4">
    <name type="scientific">Byssothecium circinans</name>
    <dbReference type="NCBI Taxonomy" id="147558"/>
    <lineage>
        <taxon>Eukaryota</taxon>
        <taxon>Fungi</taxon>
        <taxon>Dikarya</taxon>
        <taxon>Ascomycota</taxon>
        <taxon>Pezizomycotina</taxon>
        <taxon>Dothideomycetes</taxon>
        <taxon>Pleosporomycetidae</taxon>
        <taxon>Pleosporales</taxon>
        <taxon>Massarineae</taxon>
        <taxon>Massarinaceae</taxon>
        <taxon>Byssothecium</taxon>
    </lineage>
</organism>
<dbReference type="Proteomes" id="UP000800035">
    <property type="component" value="Unassembled WGS sequence"/>
</dbReference>
<evidence type="ECO:0000313" key="3">
    <source>
        <dbReference type="EMBL" id="KAF1963612.1"/>
    </source>
</evidence>
<feature type="region of interest" description="Disordered" evidence="1">
    <location>
        <begin position="78"/>
        <end position="121"/>
    </location>
</feature>
<protein>
    <submittedName>
        <fullName evidence="3">Uncharacterized protein</fullName>
    </submittedName>
</protein>